<dbReference type="PANTHER" id="PTHR46333:SF3">
    <property type="entry name" value="KYPHOSCOLIOSIS PEPTIDASE"/>
    <property type="match status" value="1"/>
</dbReference>
<dbReference type="SUPFAM" id="SSF51126">
    <property type="entry name" value="Pectin lyase-like"/>
    <property type="match status" value="1"/>
</dbReference>
<sequence>MCNGHVLTCNGSVLTCNGHILTCNGSVLTCNGHILTCNGHVLTCNGPVLTCNGHILTCNGHVLTCNGSVLTCNGHILTCNGHVLTCNGSVLTCNGHILTCNGHVLTCNGSVLTCNGHILTCNGHVLTCNGSVLTCNGHILTCNGHVLTCNGSVLTCNGHILTCNGHVLTCNGSVLTCNGHILTCNGHVLTCNGSVLTCNGHILTCNGHVLTCNGHVLTCNGHVLTCNGHVLTCNGHVLTCNGHVLTCNGHVLTCNGHVLTCNGHVLTCNGHVLTCNGHVLTCNGHVLTCNGHVLTCNGHVLTCNGHVLTCNGHVLTCNGHVLTCNGHVLTCNGHVLTCNGHVLTCNGHVLTCNGHVLTCNGHVLTCNGHVLTCNGHVLTCNGHVLTCNGHVLTCNGHVLTCNGHVLTCNGHVLTRGTKTSMDLYKQMSRPQKILLAILCFPLLPLNLYLLLIEEKKPSQSTKEDSTNSHITPGFVKDDNIQSSPKTVGNGFVDDKNKQTSDKKVENAYPWDQSSLKSLQVDLKKFKQLDDFASQVSTRSSVEVLVKELLQKAQTDLEKLRAIWIWVTHHIEYNTEAFHDEGLRTGASEDVLRTGKAVCPGYTGLFKEMCYFAGIGCVEVPGYSKGFSYEPGKPFSRDPDHSWNAVSLEGSWHLLDSTWGAGNVNSNCSQFTFQYHEFYFLTHPALFIGNHFPMEEKWQLLDSRVSLSQFENALLKKSYFYSIGLLSIKPNVSLIKTVNGKVTITVKSQSPALFTHTLNKKKECGIITLTSDGMSLDIYPKSTGIHQLKIYTNPFDATETYDCVCEYQLQCESVHKEIKLPSAMMNPVGPSWLTEMKGLLQPSQCSPIVYTQDGRCAFRFLLEKDLSFVLKLSLENVNVSDDLSRHVFIYREGNWVEFKIQIPRAGMYLFTIFAKEKSAPGKNHHFVCNYLISCSNPSMQWPVFPLVYASWQQEYELVEPLSGVLPAQRTLQFKVKIPGVEKVLVGSRDTQELSVSSDGYWTGSCSTAGCKDLTVMVLHKPNDSSYSLVLQYQVENN</sequence>
<dbReference type="InterPro" id="IPR052557">
    <property type="entry name" value="CAP/Cytokinesis_protein"/>
</dbReference>
<proteinExistence type="predicted"/>
<feature type="region of interest" description="Disordered" evidence="1">
    <location>
        <begin position="460"/>
        <end position="502"/>
    </location>
</feature>
<dbReference type="EMBL" id="SCEB01000119">
    <property type="protein sequence ID" value="RXN00855.1"/>
    <property type="molecule type" value="Genomic_DNA"/>
</dbReference>
<dbReference type="GO" id="GO:0007528">
    <property type="term" value="P:neuromuscular junction development"/>
    <property type="evidence" value="ECO:0007669"/>
    <property type="project" value="TreeGrafter"/>
</dbReference>
<dbReference type="InterPro" id="IPR002931">
    <property type="entry name" value="Transglutaminase-like"/>
</dbReference>
<gene>
    <name evidence="3" type="ORF">EOD39_8474</name>
</gene>
<dbReference type="InterPro" id="IPR038765">
    <property type="entry name" value="Papain-like_cys_pep_sf"/>
</dbReference>
<dbReference type="InterPro" id="IPR011050">
    <property type="entry name" value="Pectin_lyase_fold/virulence"/>
</dbReference>
<dbReference type="PANTHER" id="PTHR46333">
    <property type="entry name" value="CYTOKINESIS PROTEIN 3"/>
    <property type="match status" value="1"/>
</dbReference>
<evidence type="ECO:0000313" key="3">
    <source>
        <dbReference type="EMBL" id="RXN00855.1"/>
    </source>
</evidence>
<dbReference type="GO" id="GO:0005737">
    <property type="term" value="C:cytoplasm"/>
    <property type="evidence" value="ECO:0007669"/>
    <property type="project" value="TreeGrafter"/>
</dbReference>
<keyword evidence="4" id="KW-1185">Reference proteome</keyword>
<feature type="compositionally biased region" description="Basic and acidic residues" evidence="1">
    <location>
        <begin position="492"/>
        <end position="502"/>
    </location>
</feature>
<reference evidence="3 4" key="1">
    <citation type="submission" date="2019-01" db="EMBL/GenBank/DDBJ databases">
        <title>Draft Genome and Complete Hox-Cluster Characterization of the Sterlet Sturgeon (Acipenser ruthenus).</title>
        <authorList>
            <person name="Wei Q."/>
        </authorList>
    </citation>
    <scope>NUCLEOTIDE SEQUENCE [LARGE SCALE GENOMIC DNA]</scope>
    <source>
        <strain evidence="3">WHYD16114868_AA</strain>
        <tissue evidence="3">Blood</tissue>
    </source>
</reference>
<evidence type="ECO:0000256" key="1">
    <source>
        <dbReference type="SAM" id="MobiDB-lite"/>
    </source>
</evidence>
<protein>
    <submittedName>
        <fullName evidence="3">Kyphoscoliosis peptidase</fullName>
    </submittedName>
</protein>
<organism evidence="3 4">
    <name type="scientific">Acipenser ruthenus</name>
    <name type="common">Sterlet sturgeon</name>
    <dbReference type="NCBI Taxonomy" id="7906"/>
    <lineage>
        <taxon>Eukaryota</taxon>
        <taxon>Metazoa</taxon>
        <taxon>Chordata</taxon>
        <taxon>Craniata</taxon>
        <taxon>Vertebrata</taxon>
        <taxon>Euteleostomi</taxon>
        <taxon>Actinopterygii</taxon>
        <taxon>Chondrostei</taxon>
        <taxon>Acipenseriformes</taxon>
        <taxon>Acipenseridae</taxon>
        <taxon>Acipenser</taxon>
    </lineage>
</organism>
<accession>A0A662YW32</accession>
<name>A0A662YW32_ACIRT</name>
<comment type="caution">
    <text evidence="3">The sequence shown here is derived from an EMBL/GenBank/DDBJ whole genome shotgun (WGS) entry which is preliminary data.</text>
</comment>
<dbReference type="GO" id="GO:0007517">
    <property type="term" value="P:muscle organ development"/>
    <property type="evidence" value="ECO:0007669"/>
    <property type="project" value="TreeGrafter"/>
</dbReference>
<feature type="domain" description="Transglutaminase-like" evidence="2">
    <location>
        <begin position="590"/>
        <end position="658"/>
    </location>
</feature>
<evidence type="ECO:0000259" key="2">
    <source>
        <dbReference type="SMART" id="SM00460"/>
    </source>
</evidence>
<dbReference type="SMART" id="SM00460">
    <property type="entry name" value="TGc"/>
    <property type="match status" value="1"/>
</dbReference>
<evidence type="ECO:0000313" key="4">
    <source>
        <dbReference type="Proteomes" id="UP000289886"/>
    </source>
</evidence>
<dbReference type="AlphaFoldDB" id="A0A662YW32"/>
<dbReference type="InterPro" id="IPR056564">
    <property type="entry name" value="Ig-like_KY"/>
</dbReference>
<dbReference type="Pfam" id="PF23265">
    <property type="entry name" value="Ig-like_KY"/>
    <property type="match status" value="2"/>
</dbReference>
<dbReference type="SUPFAM" id="SSF54001">
    <property type="entry name" value="Cysteine proteinases"/>
    <property type="match status" value="1"/>
</dbReference>
<dbReference type="Pfam" id="PF01841">
    <property type="entry name" value="Transglut_core"/>
    <property type="match status" value="1"/>
</dbReference>
<dbReference type="Gene3D" id="3.10.620.30">
    <property type="match status" value="1"/>
</dbReference>
<dbReference type="Proteomes" id="UP000289886">
    <property type="component" value="Unassembled WGS sequence"/>
</dbReference>